<evidence type="ECO:0000313" key="2">
    <source>
        <dbReference type="WBParaSite" id="Hba_13193"/>
    </source>
</evidence>
<protein>
    <submittedName>
        <fullName evidence="2">TDP43_N domain-containing protein</fullName>
    </submittedName>
</protein>
<name>A0A1I7X6F4_HETBA</name>
<dbReference type="Proteomes" id="UP000095283">
    <property type="component" value="Unplaced"/>
</dbReference>
<sequence>MCLRDADFQIALPENWEDVITLVANHQHRNG</sequence>
<dbReference type="AlphaFoldDB" id="A0A1I7X6F4"/>
<dbReference type="WBParaSite" id="Hba_13193">
    <property type="protein sequence ID" value="Hba_13193"/>
    <property type="gene ID" value="Hba_13193"/>
</dbReference>
<organism evidence="1 2">
    <name type="scientific">Heterorhabditis bacteriophora</name>
    <name type="common">Entomopathogenic nematode worm</name>
    <dbReference type="NCBI Taxonomy" id="37862"/>
    <lineage>
        <taxon>Eukaryota</taxon>
        <taxon>Metazoa</taxon>
        <taxon>Ecdysozoa</taxon>
        <taxon>Nematoda</taxon>
        <taxon>Chromadorea</taxon>
        <taxon>Rhabditida</taxon>
        <taxon>Rhabditina</taxon>
        <taxon>Rhabditomorpha</taxon>
        <taxon>Strongyloidea</taxon>
        <taxon>Heterorhabditidae</taxon>
        <taxon>Heterorhabditis</taxon>
    </lineage>
</organism>
<proteinExistence type="predicted"/>
<reference evidence="2" key="1">
    <citation type="submission" date="2016-11" db="UniProtKB">
        <authorList>
            <consortium name="WormBaseParasite"/>
        </authorList>
    </citation>
    <scope>IDENTIFICATION</scope>
</reference>
<keyword evidence="1" id="KW-1185">Reference proteome</keyword>
<accession>A0A1I7X6F4</accession>
<evidence type="ECO:0000313" key="1">
    <source>
        <dbReference type="Proteomes" id="UP000095283"/>
    </source>
</evidence>